<dbReference type="Proteomes" id="UP000185511">
    <property type="component" value="Chromosome"/>
</dbReference>
<accession>A0AAC9LB98</accession>
<evidence type="ECO:0000313" key="1">
    <source>
        <dbReference type="EMBL" id="APU13270.1"/>
    </source>
</evidence>
<proteinExistence type="predicted"/>
<protein>
    <submittedName>
        <fullName evidence="1">Uncharacterized protein</fullName>
    </submittedName>
</protein>
<name>A0AAC9LB98_9PSEU</name>
<dbReference type="EMBL" id="CP016076">
    <property type="protein sequence ID" value="APU13270.1"/>
    <property type="molecule type" value="Genomic_DNA"/>
</dbReference>
<evidence type="ECO:0000313" key="2">
    <source>
        <dbReference type="Proteomes" id="UP000185511"/>
    </source>
</evidence>
<sequence length="163" mass="16775">MFVTTGGHGVLVEGVRPGADPVRAAISATDAVDVLDSLKSGRTIDLPAINGVTGTRRLQVRPRPDGVEISIRSRAAVLGRWFVYADRVAELADALRRALTAARATNGMDTPNGIDTPNRSDTAVRGAADVLVGLGSAADAPRRATALSGHVAPAAETACGGRR</sequence>
<dbReference type="RefSeq" id="WP_075739411.1">
    <property type="nucleotide sequence ID" value="NZ_CP016076.1"/>
</dbReference>
<keyword evidence="2" id="KW-1185">Reference proteome</keyword>
<dbReference type="AlphaFoldDB" id="A0AAC9LB98"/>
<organism evidence="1 2">
    <name type="scientific">Actinoalloteichus fjordicus</name>
    <dbReference type="NCBI Taxonomy" id="1612552"/>
    <lineage>
        <taxon>Bacteria</taxon>
        <taxon>Bacillati</taxon>
        <taxon>Actinomycetota</taxon>
        <taxon>Actinomycetes</taxon>
        <taxon>Pseudonocardiales</taxon>
        <taxon>Pseudonocardiaceae</taxon>
        <taxon>Actinoalloteichus</taxon>
    </lineage>
</organism>
<reference evidence="2" key="1">
    <citation type="submission" date="2016-06" db="EMBL/GenBank/DDBJ databases">
        <title>Complete genome sequence of Actinoalloteichus fjordicus DSM 46855 (=ADI127-17), type strain of the new species Actinoalloteichus fjordicus.</title>
        <authorList>
            <person name="Ruckert C."/>
            <person name="Nouioui I."/>
            <person name="Willmese J."/>
            <person name="van Wezel G."/>
            <person name="Klenk H.-P."/>
            <person name="Kalinowski J."/>
            <person name="Zotchev S.B."/>
        </authorList>
    </citation>
    <scope>NUCLEOTIDE SEQUENCE [LARGE SCALE GENOMIC DNA]</scope>
    <source>
        <strain evidence="2">ADI127-7</strain>
    </source>
</reference>
<dbReference type="KEGG" id="acad:UA74_05980"/>
<gene>
    <name evidence="1" type="ORF">UA74_05980</name>
</gene>